<proteinExistence type="predicted"/>
<dbReference type="Proteomes" id="UP000724268">
    <property type="component" value="Unassembled WGS sequence"/>
</dbReference>
<feature type="transmembrane region" description="Helical" evidence="1">
    <location>
        <begin position="195"/>
        <end position="214"/>
    </location>
</feature>
<feature type="transmembrane region" description="Helical" evidence="1">
    <location>
        <begin position="41"/>
        <end position="59"/>
    </location>
</feature>
<organism evidence="2 3">
    <name type="scientific">Thermus brevis</name>
    <dbReference type="NCBI Taxonomy" id="2862456"/>
    <lineage>
        <taxon>Bacteria</taxon>
        <taxon>Thermotogati</taxon>
        <taxon>Deinococcota</taxon>
        <taxon>Deinococci</taxon>
        <taxon>Thermales</taxon>
        <taxon>Thermaceae</taxon>
        <taxon>Thermus</taxon>
    </lineage>
</organism>
<dbReference type="RefSeq" id="WP_219758653.1">
    <property type="nucleotide sequence ID" value="NZ_JAHXRS010000001.1"/>
</dbReference>
<keyword evidence="1" id="KW-0472">Membrane</keyword>
<keyword evidence="1" id="KW-0812">Transmembrane</keyword>
<reference evidence="2 3" key="1">
    <citation type="submission" date="2021-07" db="EMBL/GenBank/DDBJ databases">
        <title>Thermus aquaticus gen. n. and sp. n., a nonsporulating extreme thermophile.</title>
        <authorList>
            <person name="Hu C.-J."/>
            <person name="Li W.-J."/>
            <person name="Xian W.-D."/>
        </authorList>
    </citation>
    <scope>NUCLEOTIDE SEQUENCE [LARGE SCALE GENOMIC DNA]</scope>
    <source>
        <strain evidence="2 3">SYSU G05001</strain>
    </source>
</reference>
<feature type="transmembrane region" description="Helical" evidence="1">
    <location>
        <begin position="14"/>
        <end position="35"/>
    </location>
</feature>
<feature type="transmembrane region" description="Helical" evidence="1">
    <location>
        <begin position="220"/>
        <end position="240"/>
    </location>
</feature>
<evidence type="ECO:0000313" key="3">
    <source>
        <dbReference type="Proteomes" id="UP000724268"/>
    </source>
</evidence>
<comment type="caution">
    <text evidence="2">The sequence shown here is derived from an EMBL/GenBank/DDBJ whole genome shotgun (WGS) entry which is preliminary data.</text>
</comment>
<dbReference type="EMBL" id="JAHXRS010000001">
    <property type="protein sequence ID" value="MBW6393758.1"/>
    <property type="molecule type" value="Genomic_DNA"/>
</dbReference>
<name>A0ABS6ZV79_9DEIN</name>
<accession>A0ABS6ZV79</accession>
<keyword evidence="3" id="KW-1185">Reference proteome</keyword>
<protein>
    <submittedName>
        <fullName evidence="2">Uncharacterized protein</fullName>
    </submittedName>
</protein>
<gene>
    <name evidence="2" type="ORF">KZX47_01090</name>
</gene>
<sequence>MEVLAYAPWQKRAALGRLALGLLSMGFLLWLGMGAVEDGEVGLGLGLGLIAFLVGLFLYPSAVGPLLRSGFQVVLEPEGIRVAGRLYPKDRLAWVEGPFPGGGTEAQWQRLIEVGRLSAGPLFHLVMGRESEPLWLDLPGWDRMLAHMGVDWKEQPGLVRYLHSVRGLAWLNGLLYPPAEVQEEWERARRRYQRLFAWLWIGVGLAGAALGLEAQLPENASLALLGVGVALGGYAFLALFGGKSPRDGWAEAYNPFRQKEAGGIRG</sequence>
<keyword evidence="1" id="KW-1133">Transmembrane helix</keyword>
<evidence type="ECO:0000313" key="2">
    <source>
        <dbReference type="EMBL" id="MBW6393758.1"/>
    </source>
</evidence>
<evidence type="ECO:0000256" key="1">
    <source>
        <dbReference type="SAM" id="Phobius"/>
    </source>
</evidence>